<organism evidence="6 7">
    <name type="scientific">Ahrensia kielensis</name>
    <dbReference type="NCBI Taxonomy" id="76980"/>
    <lineage>
        <taxon>Bacteria</taxon>
        <taxon>Pseudomonadati</taxon>
        <taxon>Pseudomonadota</taxon>
        <taxon>Alphaproteobacteria</taxon>
        <taxon>Hyphomicrobiales</taxon>
        <taxon>Ahrensiaceae</taxon>
        <taxon>Ahrensia</taxon>
    </lineage>
</organism>
<dbReference type="SUPFAM" id="SSF48150">
    <property type="entry name" value="DNA-glycosylase"/>
    <property type="match status" value="1"/>
</dbReference>
<protein>
    <recommendedName>
        <fullName evidence="2">DNA-3-methyladenine glycosylase II</fullName>
        <ecNumber evidence="2">3.2.2.21</ecNumber>
    </recommendedName>
</protein>
<evidence type="ECO:0000256" key="2">
    <source>
        <dbReference type="ARBA" id="ARBA00012000"/>
    </source>
</evidence>
<dbReference type="SMART" id="SM00478">
    <property type="entry name" value="ENDO3c"/>
    <property type="match status" value="1"/>
</dbReference>
<feature type="domain" description="HhH-GPD" evidence="5">
    <location>
        <begin position="52"/>
        <end position="204"/>
    </location>
</feature>
<keyword evidence="3" id="KW-0227">DNA damage</keyword>
<reference evidence="6 7" key="1">
    <citation type="submission" date="2024-03" db="EMBL/GenBank/DDBJ databases">
        <title>Community enrichment and isolation of bacterial strains for fucoidan degradation.</title>
        <authorList>
            <person name="Sichert A."/>
        </authorList>
    </citation>
    <scope>NUCLEOTIDE SEQUENCE [LARGE SCALE GENOMIC DNA]</scope>
    <source>
        <strain evidence="6 7">AS62</strain>
    </source>
</reference>
<dbReference type="Proteomes" id="UP001477870">
    <property type="component" value="Unassembled WGS sequence"/>
</dbReference>
<comment type="catalytic activity">
    <reaction evidence="1">
        <text>Hydrolysis of alkylated DNA, releasing 3-methyladenine, 3-methylguanine, 7-methylguanine and 7-methyladenine.</text>
        <dbReference type="EC" id="3.2.2.21"/>
    </reaction>
</comment>
<dbReference type="RefSeq" id="WP_342848919.1">
    <property type="nucleotide sequence ID" value="NZ_JBBMQO010000007.1"/>
</dbReference>
<dbReference type="Pfam" id="PF00730">
    <property type="entry name" value="HhH-GPD"/>
    <property type="match status" value="1"/>
</dbReference>
<name>A0ABU9T976_9HYPH</name>
<dbReference type="Gene3D" id="1.10.1670.40">
    <property type="match status" value="1"/>
</dbReference>
<comment type="caution">
    <text evidence="6">The sequence shown here is derived from an EMBL/GenBank/DDBJ whole genome shotgun (WGS) entry which is preliminary data.</text>
</comment>
<dbReference type="PANTHER" id="PTHR43003">
    <property type="entry name" value="DNA-3-METHYLADENINE GLYCOSYLASE"/>
    <property type="match status" value="1"/>
</dbReference>
<sequence length="213" mass="23274">MTNTIDTDDDIKVGLAALASICPVLKDVIAQTPDVPLRRTEPGFASLASIIISQQVSKQSAAAIYGRMEEYIAPLTAKRYLELGEEAWIKIGLSRPKQRTFLALCETIERGDIVLDELSAMTAADAMEKLVAIKGIGPWTAEVYLLFAVGHRDIFPAGDLALQQAAADAYGLEQRPNDKKLRAMAESWAPWRGVAARLLWAFYAVKKGRAAMP</sequence>
<evidence type="ECO:0000313" key="7">
    <source>
        <dbReference type="Proteomes" id="UP001477870"/>
    </source>
</evidence>
<dbReference type="Gene3D" id="1.10.340.30">
    <property type="entry name" value="Hypothetical protein, domain 2"/>
    <property type="match status" value="1"/>
</dbReference>
<dbReference type="PANTHER" id="PTHR43003:SF5">
    <property type="entry name" value="DNA-3-METHYLADENINE GLYCOSYLASE"/>
    <property type="match status" value="1"/>
</dbReference>
<keyword evidence="4" id="KW-0234">DNA repair</keyword>
<evidence type="ECO:0000256" key="1">
    <source>
        <dbReference type="ARBA" id="ARBA00000086"/>
    </source>
</evidence>
<keyword evidence="7" id="KW-1185">Reference proteome</keyword>
<dbReference type="EC" id="3.2.2.21" evidence="2"/>
<evidence type="ECO:0000256" key="3">
    <source>
        <dbReference type="ARBA" id="ARBA00022763"/>
    </source>
</evidence>
<proteinExistence type="predicted"/>
<dbReference type="InterPro" id="IPR003265">
    <property type="entry name" value="HhH-GPD_domain"/>
</dbReference>
<evidence type="ECO:0000259" key="5">
    <source>
        <dbReference type="SMART" id="SM00478"/>
    </source>
</evidence>
<dbReference type="InterPro" id="IPR011257">
    <property type="entry name" value="DNA_glycosylase"/>
</dbReference>
<accession>A0ABU9T976</accession>
<dbReference type="InterPro" id="IPR051912">
    <property type="entry name" value="Alkylbase_DNA_Glycosylase/TA"/>
</dbReference>
<dbReference type="EMBL" id="JBBMQO010000007">
    <property type="protein sequence ID" value="MEM5502662.1"/>
    <property type="molecule type" value="Genomic_DNA"/>
</dbReference>
<evidence type="ECO:0000256" key="4">
    <source>
        <dbReference type="ARBA" id="ARBA00023204"/>
    </source>
</evidence>
<evidence type="ECO:0000313" key="6">
    <source>
        <dbReference type="EMBL" id="MEM5502662.1"/>
    </source>
</evidence>
<dbReference type="CDD" id="cd00056">
    <property type="entry name" value="ENDO3c"/>
    <property type="match status" value="1"/>
</dbReference>
<gene>
    <name evidence="6" type="ORF">WNY59_13795</name>
</gene>